<evidence type="ECO:0000313" key="3">
    <source>
        <dbReference type="Proteomes" id="UP000838756"/>
    </source>
</evidence>
<feature type="region of interest" description="Disordered" evidence="1">
    <location>
        <begin position="1"/>
        <end position="100"/>
    </location>
</feature>
<accession>A0A8S4QSD7</accession>
<evidence type="ECO:0000313" key="2">
    <source>
        <dbReference type="EMBL" id="CAH2215619.1"/>
    </source>
</evidence>
<proteinExistence type="predicted"/>
<keyword evidence="3" id="KW-1185">Reference proteome</keyword>
<sequence>KDDPKMDESIYSVVAEEAEEAEEEAPPPPPPRAESLTRAPARPLPNIPTSASLGNLNYNCTAESSSSDEGDPPTPPSRECPTPSSSGDEEYDDPASVNER</sequence>
<dbReference type="EMBL" id="CAKXAJ010012255">
    <property type="protein sequence ID" value="CAH2215619.1"/>
    <property type="molecule type" value="Genomic_DNA"/>
</dbReference>
<organism evidence="2 3">
    <name type="scientific">Pararge aegeria aegeria</name>
    <dbReference type="NCBI Taxonomy" id="348720"/>
    <lineage>
        <taxon>Eukaryota</taxon>
        <taxon>Metazoa</taxon>
        <taxon>Ecdysozoa</taxon>
        <taxon>Arthropoda</taxon>
        <taxon>Hexapoda</taxon>
        <taxon>Insecta</taxon>
        <taxon>Pterygota</taxon>
        <taxon>Neoptera</taxon>
        <taxon>Endopterygota</taxon>
        <taxon>Lepidoptera</taxon>
        <taxon>Glossata</taxon>
        <taxon>Ditrysia</taxon>
        <taxon>Papilionoidea</taxon>
        <taxon>Nymphalidae</taxon>
        <taxon>Satyrinae</taxon>
        <taxon>Satyrini</taxon>
        <taxon>Parargina</taxon>
        <taxon>Pararge</taxon>
    </lineage>
</organism>
<name>A0A8S4QSD7_9NEOP</name>
<feature type="compositionally biased region" description="Polar residues" evidence="1">
    <location>
        <begin position="47"/>
        <end position="65"/>
    </location>
</feature>
<feature type="compositionally biased region" description="Acidic residues" evidence="1">
    <location>
        <begin position="16"/>
        <end position="25"/>
    </location>
</feature>
<dbReference type="AlphaFoldDB" id="A0A8S4QSD7"/>
<comment type="caution">
    <text evidence="2">The sequence shown here is derived from an EMBL/GenBank/DDBJ whole genome shotgun (WGS) entry which is preliminary data.</text>
</comment>
<reference evidence="2" key="1">
    <citation type="submission" date="2022-03" db="EMBL/GenBank/DDBJ databases">
        <authorList>
            <person name="Lindestad O."/>
        </authorList>
    </citation>
    <scope>NUCLEOTIDE SEQUENCE</scope>
</reference>
<protein>
    <submittedName>
        <fullName evidence="2">Jg15870 protein</fullName>
    </submittedName>
</protein>
<gene>
    <name evidence="2" type="primary">jg15870</name>
    <name evidence="2" type="ORF">PAEG_LOCUS3748</name>
</gene>
<evidence type="ECO:0000256" key="1">
    <source>
        <dbReference type="SAM" id="MobiDB-lite"/>
    </source>
</evidence>
<feature type="non-terminal residue" evidence="2">
    <location>
        <position position="1"/>
    </location>
</feature>
<dbReference type="Proteomes" id="UP000838756">
    <property type="component" value="Unassembled WGS sequence"/>
</dbReference>
<dbReference type="OrthoDB" id="10612515at2759"/>